<gene>
    <name evidence="3" type="ORF">Tci_360177</name>
</gene>
<dbReference type="InterPro" id="IPR039537">
    <property type="entry name" value="Retrotran_Ty1/copia-like"/>
</dbReference>
<dbReference type="EMBL" id="BKCJ010136427">
    <property type="protein sequence ID" value="GEX88202.1"/>
    <property type="molecule type" value="Genomic_DNA"/>
</dbReference>
<dbReference type="Gene3D" id="3.30.420.10">
    <property type="entry name" value="Ribonuclease H-like superfamily/Ribonuclease H"/>
    <property type="match status" value="1"/>
</dbReference>
<feature type="region of interest" description="Disordered" evidence="1">
    <location>
        <begin position="199"/>
        <end position="223"/>
    </location>
</feature>
<reference evidence="3" key="1">
    <citation type="journal article" date="2019" name="Sci. Rep.">
        <title>Draft genome of Tanacetum cinerariifolium, the natural source of mosquito coil.</title>
        <authorList>
            <person name="Yamashiro T."/>
            <person name="Shiraishi A."/>
            <person name="Satake H."/>
            <person name="Nakayama K."/>
        </authorList>
    </citation>
    <scope>NUCLEOTIDE SEQUENCE</scope>
</reference>
<dbReference type="GO" id="GO:0003676">
    <property type="term" value="F:nucleic acid binding"/>
    <property type="evidence" value="ECO:0007669"/>
    <property type="project" value="InterPro"/>
</dbReference>
<evidence type="ECO:0000256" key="1">
    <source>
        <dbReference type="SAM" id="MobiDB-lite"/>
    </source>
</evidence>
<dbReference type="InterPro" id="IPR036397">
    <property type="entry name" value="RNaseH_sf"/>
</dbReference>
<dbReference type="PROSITE" id="PS50994">
    <property type="entry name" value="INTEGRASE"/>
    <property type="match status" value="1"/>
</dbReference>
<evidence type="ECO:0000313" key="3">
    <source>
        <dbReference type="EMBL" id="GEX88202.1"/>
    </source>
</evidence>
<dbReference type="PANTHER" id="PTHR42648">
    <property type="entry name" value="TRANSPOSASE, PUTATIVE-RELATED"/>
    <property type="match status" value="1"/>
</dbReference>
<dbReference type="PANTHER" id="PTHR42648:SF32">
    <property type="entry name" value="RIBONUCLEASE H-LIKE DOMAIN, GAG-PRE-INTEGRASE DOMAIN PROTEIN-RELATED"/>
    <property type="match status" value="1"/>
</dbReference>
<dbReference type="GO" id="GO:0015074">
    <property type="term" value="P:DNA integration"/>
    <property type="evidence" value="ECO:0007669"/>
    <property type="project" value="InterPro"/>
</dbReference>
<sequence>MNPFAAKQVALDNDLVPLEKRLKIKKCNARTELLNQDFVEPPSEDELVPFIQKLDYSDKCDMLSAIHTDQMHKPWRTFVVIINRCVSGKTTWLDRLKESRAQILWGMYNKKNVDFVALLWEDFMFEADNKEISSARTLKFISKTQEYQHYGALIPYEMIKQDIKDFKSYKTYPDFATRKATTKKARKFKKVVSPSRKLSPILEEEPTEKPKRAKKPAKKSTTVPTISVVISDTLSESMPKKKTPTKVDRGKGMDLLSNVALLKVAQLKKNLKKSKLETYKLHASGSGDGVGSQPKVLDEQEDKTTSTDEGTSTKPGVGIKSHLNAVGISDAHIDVNTALIELVLLMNFKDNILSSYYCEHGRDRFKMANSHVDYEGQKVLEENWKKANSLVSCDGLGGYNWSDQVEEGPNYALMAYTSSTYDSKIDDNYKKGLGYESYNVVPTPYTGNFMPPKPDLSYTSLDEFTVKPVAENKFIEEDTKAVRKNTDTPIIKEWVSDDEEENDKGVIDSGCSRYNTGNMSYLTDYEEIDRGYVAFRGNPKGGKITRKDTKDETIGILKSFITRIENLIDPKVKVIRYDNKTVFKNREMNQFCEIKGILRQFSVTKTSQQHGVAEMRNRKLIEDNRIMLVDSKLPTTFWAEAVNTACYVQNRVLVVKPHNKTPYELFMLEHQL</sequence>
<dbReference type="SUPFAM" id="SSF53098">
    <property type="entry name" value="Ribonuclease H-like"/>
    <property type="match status" value="1"/>
</dbReference>
<feature type="compositionally biased region" description="Basic and acidic residues" evidence="1">
    <location>
        <begin position="296"/>
        <end position="306"/>
    </location>
</feature>
<dbReference type="InterPro" id="IPR012337">
    <property type="entry name" value="RNaseH-like_sf"/>
</dbReference>
<evidence type="ECO:0000259" key="2">
    <source>
        <dbReference type="PROSITE" id="PS50994"/>
    </source>
</evidence>
<protein>
    <submittedName>
        <fullName evidence="3">Putative ribonuclease H-like domain-containing protein</fullName>
    </submittedName>
</protein>
<name>A0A699HIP8_TANCI</name>
<comment type="caution">
    <text evidence="3">The sequence shown here is derived from an EMBL/GenBank/DDBJ whole genome shotgun (WGS) entry which is preliminary data.</text>
</comment>
<feature type="region of interest" description="Disordered" evidence="1">
    <location>
        <begin position="282"/>
        <end position="316"/>
    </location>
</feature>
<accession>A0A699HIP8</accession>
<dbReference type="InterPro" id="IPR001584">
    <property type="entry name" value="Integrase_cat-core"/>
</dbReference>
<proteinExistence type="predicted"/>
<feature type="domain" description="Integrase catalytic" evidence="2">
    <location>
        <begin position="485"/>
        <end position="670"/>
    </location>
</feature>
<organism evidence="3">
    <name type="scientific">Tanacetum cinerariifolium</name>
    <name type="common">Dalmatian daisy</name>
    <name type="synonym">Chrysanthemum cinerariifolium</name>
    <dbReference type="NCBI Taxonomy" id="118510"/>
    <lineage>
        <taxon>Eukaryota</taxon>
        <taxon>Viridiplantae</taxon>
        <taxon>Streptophyta</taxon>
        <taxon>Embryophyta</taxon>
        <taxon>Tracheophyta</taxon>
        <taxon>Spermatophyta</taxon>
        <taxon>Magnoliopsida</taxon>
        <taxon>eudicotyledons</taxon>
        <taxon>Gunneridae</taxon>
        <taxon>Pentapetalae</taxon>
        <taxon>asterids</taxon>
        <taxon>campanulids</taxon>
        <taxon>Asterales</taxon>
        <taxon>Asteraceae</taxon>
        <taxon>Asteroideae</taxon>
        <taxon>Anthemideae</taxon>
        <taxon>Anthemidinae</taxon>
        <taxon>Tanacetum</taxon>
    </lineage>
</organism>
<dbReference type="AlphaFoldDB" id="A0A699HIP8"/>